<dbReference type="OrthoDB" id="5593303at2"/>
<dbReference type="GO" id="GO:0000160">
    <property type="term" value="P:phosphorelay signal transduction system"/>
    <property type="evidence" value="ECO:0007669"/>
    <property type="project" value="InterPro"/>
</dbReference>
<dbReference type="InterPro" id="IPR011006">
    <property type="entry name" value="CheY-like_superfamily"/>
</dbReference>
<accession>A0A2P4ESY5</accession>
<evidence type="ECO:0000259" key="5">
    <source>
        <dbReference type="PROSITE" id="PS50110"/>
    </source>
</evidence>
<evidence type="ECO:0000313" key="7">
    <source>
        <dbReference type="Proteomes" id="UP000243451"/>
    </source>
</evidence>
<gene>
    <name evidence="6" type="ORF">C1949_13950</name>
</gene>
<comment type="caution">
    <text evidence="6">The sequence shown here is derived from an EMBL/GenBank/DDBJ whole genome shotgun (WGS) entry which is preliminary data.</text>
</comment>
<dbReference type="Gene3D" id="3.40.50.2300">
    <property type="match status" value="1"/>
</dbReference>
<feature type="modified residue" description="4-aspartylphosphate" evidence="3">
    <location>
        <position position="52"/>
    </location>
</feature>
<reference evidence="6 7" key="1">
    <citation type="submission" date="2018-01" db="EMBL/GenBank/DDBJ databases">
        <title>Draft genome of the type strain Pseudomonas oceani DSM 100277 isolated from the deep water in Okinawa trough, northwestern Pacific Ocean.</title>
        <authorList>
            <person name="Gomila M."/>
            <person name="Mulet M."/>
            <person name="Garcia-Valdes E."/>
            <person name="Lalucat J."/>
        </authorList>
    </citation>
    <scope>NUCLEOTIDE SEQUENCE [LARGE SCALE GENOMIC DNA]</scope>
    <source>
        <strain evidence="6 7">DSM 100277</strain>
    </source>
</reference>
<feature type="domain" description="HTH luxR-type" evidence="4">
    <location>
        <begin position="138"/>
        <end position="203"/>
    </location>
</feature>
<dbReference type="PANTHER" id="PTHR45566">
    <property type="entry name" value="HTH-TYPE TRANSCRIPTIONAL REGULATOR YHJB-RELATED"/>
    <property type="match status" value="1"/>
</dbReference>
<dbReference type="SUPFAM" id="SSF52172">
    <property type="entry name" value="CheY-like"/>
    <property type="match status" value="1"/>
</dbReference>
<dbReference type="PRINTS" id="PR00038">
    <property type="entry name" value="HTHLUXR"/>
</dbReference>
<keyword evidence="7" id="KW-1185">Reference proteome</keyword>
<sequence>MLVVDDHQLFIDGVRYLLQQLEDEVEVVECNNSASAIELLESPATFDLVLIDLVMPDLNGISIIQRLHSRGVCRPLVVMSGEDNPRTIKAAMDAGALGFIPKTFGSSAMLDALRQILTGELFLPEGMEQQIAAMPPRRSAVVGDITPRQQVVLELMALGYSNRQIATSLFLTEHTVKAHIRTLFQTLQAANRTDCVQLARRRGLLQDTATSDN</sequence>
<evidence type="ECO:0000256" key="2">
    <source>
        <dbReference type="ARBA" id="ARBA00023125"/>
    </source>
</evidence>
<dbReference type="GO" id="GO:0006355">
    <property type="term" value="P:regulation of DNA-templated transcription"/>
    <property type="evidence" value="ECO:0007669"/>
    <property type="project" value="InterPro"/>
</dbReference>
<dbReference type="InterPro" id="IPR001789">
    <property type="entry name" value="Sig_transdc_resp-reg_receiver"/>
</dbReference>
<evidence type="ECO:0000313" key="6">
    <source>
        <dbReference type="EMBL" id="POB02254.1"/>
    </source>
</evidence>
<dbReference type="PROSITE" id="PS50110">
    <property type="entry name" value="RESPONSE_REGULATORY"/>
    <property type="match status" value="1"/>
</dbReference>
<dbReference type="GO" id="GO:0003677">
    <property type="term" value="F:DNA binding"/>
    <property type="evidence" value="ECO:0007669"/>
    <property type="project" value="UniProtKB-KW"/>
</dbReference>
<dbReference type="SMART" id="SM00421">
    <property type="entry name" value="HTH_LUXR"/>
    <property type="match status" value="1"/>
</dbReference>
<dbReference type="InterPro" id="IPR016032">
    <property type="entry name" value="Sig_transdc_resp-reg_C-effctor"/>
</dbReference>
<evidence type="ECO:0000256" key="1">
    <source>
        <dbReference type="ARBA" id="ARBA00022553"/>
    </source>
</evidence>
<dbReference type="SMART" id="SM00448">
    <property type="entry name" value="REC"/>
    <property type="match status" value="1"/>
</dbReference>
<dbReference type="PROSITE" id="PS50043">
    <property type="entry name" value="HTH_LUXR_2"/>
    <property type="match status" value="1"/>
</dbReference>
<name>A0A2P4ESY5_9GAMM</name>
<dbReference type="InterPro" id="IPR058245">
    <property type="entry name" value="NreC/VraR/RcsB-like_REC"/>
</dbReference>
<keyword evidence="1 3" id="KW-0597">Phosphoprotein</keyword>
<proteinExistence type="predicted"/>
<dbReference type="CDD" id="cd17535">
    <property type="entry name" value="REC_NarL-like"/>
    <property type="match status" value="1"/>
</dbReference>
<protein>
    <submittedName>
        <fullName evidence="6">DNA-binding response regulator</fullName>
    </submittedName>
</protein>
<dbReference type="CDD" id="cd06170">
    <property type="entry name" value="LuxR_C_like"/>
    <property type="match status" value="1"/>
</dbReference>
<dbReference type="Proteomes" id="UP000243451">
    <property type="component" value="Unassembled WGS sequence"/>
</dbReference>
<dbReference type="InterPro" id="IPR000792">
    <property type="entry name" value="Tscrpt_reg_LuxR_C"/>
</dbReference>
<feature type="domain" description="Response regulatory" evidence="5">
    <location>
        <begin position="1"/>
        <end position="117"/>
    </location>
</feature>
<dbReference type="EMBL" id="PPSK01000014">
    <property type="protein sequence ID" value="POB02254.1"/>
    <property type="molecule type" value="Genomic_DNA"/>
</dbReference>
<dbReference type="Pfam" id="PF00072">
    <property type="entry name" value="Response_reg"/>
    <property type="match status" value="1"/>
</dbReference>
<dbReference type="SUPFAM" id="SSF46894">
    <property type="entry name" value="C-terminal effector domain of the bipartite response regulators"/>
    <property type="match status" value="1"/>
</dbReference>
<evidence type="ECO:0000259" key="4">
    <source>
        <dbReference type="PROSITE" id="PS50043"/>
    </source>
</evidence>
<keyword evidence="2 6" id="KW-0238">DNA-binding</keyword>
<dbReference type="PANTHER" id="PTHR45566:SF2">
    <property type="entry name" value="NARL SUBFAMILY"/>
    <property type="match status" value="1"/>
</dbReference>
<dbReference type="InterPro" id="IPR051015">
    <property type="entry name" value="EvgA-like"/>
</dbReference>
<dbReference type="Pfam" id="PF00196">
    <property type="entry name" value="GerE"/>
    <property type="match status" value="1"/>
</dbReference>
<dbReference type="AlphaFoldDB" id="A0A2P4ESY5"/>
<evidence type="ECO:0000256" key="3">
    <source>
        <dbReference type="PROSITE-ProRule" id="PRU00169"/>
    </source>
</evidence>
<organism evidence="6 7">
    <name type="scientific">Halopseudomonas oceani</name>
    <dbReference type="NCBI Taxonomy" id="1708783"/>
    <lineage>
        <taxon>Bacteria</taxon>
        <taxon>Pseudomonadati</taxon>
        <taxon>Pseudomonadota</taxon>
        <taxon>Gammaproteobacteria</taxon>
        <taxon>Pseudomonadales</taxon>
        <taxon>Pseudomonadaceae</taxon>
        <taxon>Halopseudomonas</taxon>
    </lineage>
</organism>